<organism evidence="3 4">
    <name type="scientific">Streptomyces longisporoflavus</name>
    <dbReference type="NCBI Taxonomy" id="28044"/>
    <lineage>
        <taxon>Bacteria</taxon>
        <taxon>Bacillati</taxon>
        <taxon>Actinomycetota</taxon>
        <taxon>Actinomycetes</taxon>
        <taxon>Kitasatosporales</taxon>
        <taxon>Streptomycetaceae</taxon>
        <taxon>Streptomyces</taxon>
    </lineage>
</organism>
<dbReference type="Proteomes" id="UP001610818">
    <property type="component" value="Unassembled WGS sequence"/>
</dbReference>
<name>A0ABW7R564_9ACTN</name>
<evidence type="ECO:0000256" key="2">
    <source>
        <dbReference type="SAM" id="Phobius"/>
    </source>
</evidence>
<feature type="region of interest" description="Disordered" evidence="1">
    <location>
        <begin position="93"/>
        <end position="114"/>
    </location>
</feature>
<protein>
    <submittedName>
        <fullName evidence="3">Helix-turn-helix domain-containing protein</fullName>
    </submittedName>
</protein>
<reference evidence="3 4" key="1">
    <citation type="submission" date="2024-10" db="EMBL/GenBank/DDBJ databases">
        <title>The Natural Products Discovery Center: Release of the First 8490 Sequenced Strains for Exploring Actinobacteria Biosynthetic Diversity.</title>
        <authorList>
            <person name="Kalkreuter E."/>
            <person name="Kautsar S.A."/>
            <person name="Yang D."/>
            <person name="Bader C.D."/>
            <person name="Teijaro C.N."/>
            <person name="Fluegel L."/>
            <person name="Davis C.M."/>
            <person name="Simpson J.R."/>
            <person name="Lauterbach L."/>
            <person name="Steele A.D."/>
            <person name="Gui C."/>
            <person name="Meng S."/>
            <person name="Li G."/>
            <person name="Viehrig K."/>
            <person name="Ye F."/>
            <person name="Su P."/>
            <person name="Kiefer A.F."/>
            <person name="Nichols A."/>
            <person name="Cepeda A.J."/>
            <person name="Yan W."/>
            <person name="Fan B."/>
            <person name="Jiang Y."/>
            <person name="Adhikari A."/>
            <person name="Zheng C.-J."/>
            <person name="Schuster L."/>
            <person name="Cowan T.M."/>
            <person name="Smanski M.J."/>
            <person name="Chevrette M.G."/>
            <person name="De Carvalho L.P.S."/>
            <person name="Shen B."/>
        </authorList>
    </citation>
    <scope>NUCLEOTIDE SEQUENCE [LARGE SCALE GENOMIC DNA]</scope>
    <source>
        <strain evidence="3 4">NPDC017990</strain>
    </source>
</reference>
<keyword evidence="2" id="KW-1133">Transmembrane helix</keyword>
<evidence type="ECO:0000256" key="1">
    <source>
        <dbReference type="SAM" id="MobiDB-lite"/>
    </source>
</evidence>
<gene>
    <name evidence="3" type="ORF">ACH4F9_37625</name>
</gene>
<accession>A0ABW7R564</accession>
<proteinExistence type="predicted"/>
<feature type="transmembrane region" description="Helical" evidence="2">
    <location>
        <begin position="150"/>
        <end position="173"/>
    </location>
</feature>
<sequence length="187" mass="19545">MTPPPVPPRTAETPDFIAELRRLKAWSGLSYRELERAATAAGEVLPYSTAATMLRRDRLPRETVLVAFVVACGLDADDTRRWVAARRELAMGAQPSPPPVTPATPITPVTPATPITPVTPAAPIAPIASVTPAAPAADPPVQRRRSRLRLALVGVATAVAVLAGAGAAALGTISVQEEQVEVSTQQP</sequence>
<evidence type="ECO:0000313" key="3">
    <source>
        <dbReference type="EMBL" id="MFH8550726.1"/>
    </source>
</evidence>
<keyword evidence="4" id="KW-1185">Reference proteome</keyword>
<feature type="compositionally biased region" description="Low complexity" evidence="1">
    <location>
        <begin position="103"/>
        <end position="114"/>
    </location>
</feature>
<keyword evidence="2" id="KW-0812">Transmembrane</keyword>
<dbReference type="RefSeq" id="WP_397717323.1">
    <property type="nucleotide sequence ID" value="NZ_JBIRGN010000008.1"/>
</dbReference>
<dbReference type="EMBL" id="JBIRGQ010000008">
    <property type="protein sequence ID" value="MFH8550726.1"/>
    <property type="molecule type" value="Genomic_DNA"/>
</dbReference>
<comment type="caution">
    <text evidence="3">The sequence shown here is derived from an EMBL/GenBank/DDBJ whole genome shotgun (WGS) entry which is preliminary data.</text>
</comment>
<keyword evidence="2" id="KW-0472">Membrane</keyword>
<evidence type="ECO:0000313" key="4">
    <source>
        <dbReference type="Proteomes" id="UP001610818"/>
    </source>
</evidence>